<dbReference type="PROSITE" id="PS50048">
    <property type="entry name" value="ZN2_CY6_FUNGAL_2"/>
    <property type="match status" value="1"/>
</dbReference>
<dbReference type="InterPro" id="IPR036864">
    <property type="entry name" value="Zn2-C6_fun-type_DNA-bd_sf"/>
</dbReference>
<dbReference type="PANTHER" id="PTHR38111:SF9">
    <property type="entry name" value="ZN(2)-C6 FUNGAL-TYPE DOMAIN-CONTAINING PROTEIN"/>
    <property type="match status" value="1"/>
</dbReference>
<dbReference type="InterPro" id="IPR001138">
    <property type="entry name" value="Zn2Cys6_DnaBD"/>
</dbReference>
<dbReference type="EMBL" id="JAGTJR010000044">
    <property type="protein sequence ID" value="KAH7030458.1"/>
    <property type="molecule type" value="Genomic_DNA"/>
</dbReference>
<name>A0ABQ8FW43_9PEZI</name>
<evidence type="ECO:0000259" key="2">
    <source>
        <dbReference type="PROSITE" id="PS50048"/>
    </source>
</evidence>
<dbReference type="PANTHER" id="PTHR38111">
    <property type="entry name" value="ZN(2)-C6 FUNGAL-TYPE DOMAIN-CONTAINING PROTEIN-RELATED"/>
    <property type="match status" value="1"/>
</dbReference>
<dbReference type="Proteomes" id="UP000774617">
    <property type="component" value="Unassembled WGS sequence"/>
</dbReference>
<dbReference type="Gene3D" id="4.10.240.10">
    <property type="entry name" value="Zn(2)-C6 fungal-type DNA-binding domain"/>
    <property type="match status" value="1"/>
</dbReference>
<evidence type="ECO:0000313" key="4">
    <source>
        <dbReference type="Proteomes" id="UP000774617"/>
    </source>
</evidence>
<organism evidence="3 4">
    <name type="scientific">Macrophomina phaseolina</name>
    <dbReference type="NCBI Taxonomy" id="35725"/>
    <lineage>
        <taxon>Eukaryota</taxon>
        <taxon>Fungi</taxon>
        <taxon>Dikarya</taxon>
        <taxon>Ascomycota</taxon>
        <taxon>Pezizomycotina</taxon>
        <taxon>Dothideomycetes</taxon>
        <taxon>Dothideomycetes incertae sedis</taxon>
        <taxon>Botryosphaeriales</taxon>
        <taxon>Botryosphaeriaceae</taxon>
        <taxon>Macrophomina</taxon>
    </lineage>
</organism>
<dbReference type="PROSITE" id="PS00463">
    <property type="entry name" value="ZN2_CY6_FUNGAL_1"/>
    <property type="match status" value="1"/>
</dbReference>
<evidence type="ECO:0000313" key="3">
    <source>
        <dbReference type="EMBL" id="KAH7030458.1"/>
    </source>
</evidence>
<dbReference type="SUPFAM" id="SSF57701">
    <property type="entry name" value="Zn2/Cys6 DNA-binding domain"/>
    <property type="match status" value="1"/>
</dbReference>
<feature type="domain" description="Zn(2)-C6 fungal-type" evidence="2">
    <location>
        <begin position="8"/>
        <end position="36"/>
    </location>
</feature>
<dbReference type="CDD" id="cd00067">
    <property type="entry name" value="GAL4"/>
    <property type="match status" value="1"/>
</dbReference>
<sequence>MRTKQTTVCHTCRAHKIGCDGNRPYCSQCLIIGRPCGGYQLDQTFVPYQPTVRKRGSGKVSPDAVQFNQGEAQRGPSSDLKMTHGSLIGAHTQNSQRYPIPRPIDTRTFEEFTAVILGCFIAPGSQISSALPVGAIQTCGAWVEVLPRLAVRATPQALIFSAVKAFGTAILATGPHAKYVDYQCIGAYHTALRQLKTFLLAPKEFFHLETAASIACLAMVELMFATSTTGAYAHIAGFSALIKSYPPDLFSSGVLHAIFVGIRPVLLFQAFETRKSAFLAHEQWKTIPFRQHPASDVQALMSDVAILPSLLEEADVLRSSSPNKVFARAQTVKAGIMEVLGHVSIWKDRYQMKGTDPSYFVTQHPGVKHQQDSDAFFSFPDSMTGNMHAHAWAFEIICLTEIEKIDMLLPDEGCTNNLRNFRDRIFRLAARICQSIRYFLRDEMKLFGPATAIFPLKIAYDALSVDPHRNHEHLTRCRQLIACIHRKGLAIVPHFPAECIYVADHSLHTHV</sequence>
<comment type="caution">
    <text evidence="3">The sequence shown here is derived from an EMBL/GenBank/DDBJ whole genome shotgun (WGS) entry which is preliminary data.</text>
</comment>
<dbReference type="SMART" id="SM00066">
    <property type="entry name" value="GAL4"/>
    <property type="match status" value="1"/>
</dbReference>
<reference evidence="3 4" key="1">
    <citation type="journal article" date="2021" name="Nat. Commun.">
        <title>Genetic determinants of endophytism in the Arabidopsis root mycobiome.</title>
        <authorList>
            <person name="Mesny F."/>
            <person name="Miyauchi S."/>
            <person name="Thiergart T."/>
            <person name="Pickel B."/>
            <person name="Atanasova L."/>
            <person name="Karlsson M."/>
            <person name="Huettel B."/>
            <person name="Barry K.W."/>
            <person name="Haridas S."/>
            <person name="Chen C."/>
            <person name="Bauer D."/>
            <person name="Andreopoulos W."/>
            <person name="Pangilinan J."/>
            <person name="LaButti K."/>
            <person name="Riley R."/>
            <person name="Lipzen A."/>
            <person name="Clum A."/>
            <person name="Drula E."/>
            <person name="Henrissat B."/>
            <person name="Kohler A."/>
            <person name="Grigoriev I.V."/>
            <person name="Martin F.M."/>
            <person name="Hacquard S."/>
        </authorList>
    </citation>
    <scope>NUCLEOTIDE SEQUENCE [LARGE SCALE GENOMIC DNA]</scope>
    <source>
        <strain evidence="3 4">MPI-SDFR-AT-0080</strain>
    </source>
</reference>
<protein>
    <recommendedName>
        <fullName evidence="2">Zn(2)-C6 fungal-type domain-containing protein</fullName>
    </recommendedName>
</protein>
<dbReference type="InterPro" id="IPR053178">
    <property type="entry name" value="Osmoadaptation_assoc"/>
</dbReference>
<dbReference type="Pfam" id="PF00172">
    <property type="entry name" value="Zn_clus"/>
    <property type="match status" value="1"/>
</dbReference>
<accession>A0ABQ8FW43</accession>
<gene>
    <name evidence="3" type="ORF">B0J12DRAFT_608686</name>
</gene>
<keyword evidence="1" id="KW-0539">Nucleus</keyword>
<proteinExistence type="predicted"/>
<keyword evidence="4" id="KW-1185">Reference proteome</keyword>
<evidence type="ECO:0000256" key="1">
    <source>
        <dbReference type="ARBA" id="ARBA00023242"/>
    </source>
</evidence>